<evidence type="ECO:0000313" key="1">
    <source>
        <dbReference type="EMBL" id="NIA57754.1"/>
    </source>
</evidence>
<protein>
    <recommendedName>
        <fullName evidence="3">Glycosyl transferase</fullName>
    </recommendedName>
</protein>
<comment type="caution">
    <text evidence="1">The sequence shown here is derived from an EMBL/GenBank/DDBJ whole genome shotgun (WGS) entry which is preliminary data.</text>
</comment>
<name>A0ABX0PKA0_9BURK</name>
<keyword evidence="2" id="KW-1185">Reference proteome</keyword>
<gene>
    <name evidence="1" type="ORF">HAV22_29420</name>
</gene>
<proteinExistence type="predicted"/>
<dbReference type="Proteomes" id="UP000716322">
    <property type="component" value="Unassembled WGS sequence"/>
</dbReference>
<accession>A0ABX0PKA0</accession>
<evidence type="ECO:0008006" key="3">
    <source>
        <dbReference type="Google" id="ProtNLM"/>
    </source>
</evidence>
<reference evidence="1 2" key="1">
    <citation type="submission" date="2020-03" db="EMBL/GenBank/DDBJ databases">
        <title>Genome sequence of strain Massilia sp. TW-1.</title>
        <authorList>
            <person name="Chaudhary D.K."/>
        </authorList>
    </citation>
    <scope>NUCLEOTIDE SEQUENCE [LARGE SCALE GENOMIC DNA]</scope>
    <source>
        <strain evidence="1 2">TW-1</strain>
    </source>
</reference>
<organism evidence="1 2">
    <name type="scientific">Telluria antibiotica</name>
    <dbReference type="NCBI Taxonomy" id="2717319"/>
    <lineage>
        <taxon>Bacteria</taxon>
        <taxon>Pseudomonadati</taxon>
        <taxon>Pseudomonadota</taxon>
        <taxon>Betaproteobacteria</taxon>
        <taxon>Burkholderiales</taxon>
        <taxon>Oxalobacteraceae</taxon>
        <taxon>Telluria group</taxon>
        <taxon>Telluria</taxon>
    </lineage>
</organism>
<sequence length="286" mass="32717">MVNIIYTHCNSGAGDILIHHWLKSIKLHIDLTNIEIVVIDFGLTPDQRDTLRDEGVELWPAQADGRTPNIQYREIARYLATRDDVGQVVYSDCGDLIFQADIAPILKDDTAMMKAVVEPEFNVALHGITLGFGDVRPEYLDEIRKTIGDRSTANCGFVVGPAAKIAAIWDTYQKLCHGVDLHGTDQLIINYILRRDGFVELDRIWNYVTFINGQRFYYDRDGFLCNHQGRIPVVHNAGRYNSVRTIKGFGYRCGRIRPRLYTESIRLFYRGLNWLHGIFHNRATTT</sequence>
<dbReference type="RefSeq" id="WP_166864943.1">
    <property type="nucleotide sequence ID" value="NZ_JAAQOM010000027.1"/>
</dbReference>
<dbReference type="InterPro" id="IPR029044">
    <property type="entry name" value="Nucleotide-diphossugar_trans"/>
</dbReference>
<evidence type="ECO:0000313" key="2">
    <source>
        <dbReference type="Proteomes" id="UP000716322"/>
    </source>
</evidence>
<dbReference type="EMBL" id="JAAQOM010000027">
    <property type="protein sequence ID" value="NIA57754.1"/>
    <property type="molecule type" value="Genomic_DNA"/>
</dbReference>
<dbReference type="SUPFAM" id="SSF53448">
    <property type="entry name" value="Nucleotide-diphospho-sugar transferases"/>
    <property type="match status" value="1"/>
</dbReference>
<dbReference type="Gene3D" id="3.90.550.10">
    <property type="entry name" value="Spore Coat Polysaccharide Biosynthesis Protein SpsA, Chain A"/>
    <property type="match status" value="1"/>
</dbReference>